<name>A0AAD7NY63_9AGAR</name>
<proteinExistence type="predicted"/>
<feature type="non-terminal residue" evidence="2">
    <location>
        <position position="126"/>
    </location>
</feature>
<comment type="caution">
    <text evidence="2">The sequence shown here is derived from an EMBL/GenBank/DDBJ whole genome shotgun (WGS) entry which is preliminary data.</text>
</comment>
<protein>
    <recommendedName>
        <fullName evidence="4">F-box domain-containing protein</fullName>
    </recommendedName>
</protein>
<evidence type="ECO:0008006" key="4">
    <source>
        <dbReference type="Google" id="ProtNLM"/>
    </source>
</evidence>
<keyword evidence="3" id="KW-1185">Reference proteome</keyword>
<evidence type="ECO:0000313" key="3">
    <source>
        <dbReference type="Proteomes" id="UP001215280"/>
    </source>
</evidence>
<dbReference type="Proteomes" id="UP001215280">
    <property type="component" value="Unassembled WGS sequence"/>
</dbReference>
<evidence type="ECO:0000313" key="2">
    <source>
        <dbReference type="EMBL" id="KAJ7780076.1"/>
    </source>
</evidence>
<organism evidence="2 3">
    <name type="scientific">Mycena maculata</name>
    <dbReference type="NCBI Taxonomy" id="230809"/>
    <lineage>
        <taxon>Eukaryota</taxon>
        <taxon>Fungi</taxon>
        <taxon>Dikarya</taxon>
        <taxon>Basidiomycota</taxon>
        <taxon>Agaricomycotina</taxon>
        <taxon>Agaricomycetes</taxon>
        <taxon>Agaricomycetidae</taxon>
        <taxon>Agaricales</taxon>
        <taxon>Marasmiineae</taxon>
        <taxon>Mycenaceae</taxon>
        <taxon>Mycena</taxon>
    </lineage>
</organism>
<accession>A0AAD7NY63</accession>
<reference evidence="2" key="1">
    <citation type="submission" date="2023-03" db="EMBL/GenBank/DDBJ databases">
        <title>Massive genome expansion in bonnet fungi (Mycena s.s.) driven by repeated elements and novel gene families across ecological guilds.</title>
        <authorList>
            <consortium name="Lawrence Berkeley National Laboratory"/>
            <person name="Harder C.B."/>
            <person name="Miyauchi S."/>
            <person name="Viragh M."/>
            <person name="Kuo A."/>
            <person name="Thoen E."/>
            <person name="Andreopoulos B."/>
            <person name="Lu D."/>
            <person name="Skrede I."/>
            <person name="Drula E."/>
            <person name="Henrissat B."/>
            <person name="Morin E."/>
            <person name="Kohler A."/>
            <person name="Barry K."/>
            <person name="LaButti K."/>
            <person name="Morin E."/>
            <person name="Salamov A."/>
            <person name="Lipzen A."/>
            <person name="Mereny Z."/>
            <person name="Hegedus B."/>
            <person name="Baldrian P."/>
            <person name="Stursova M."/>
            <person name="Weitz H."/>
            <person name="Taylor A."/>
            <person name="Grigoriev I.V."/>
            <person name="Nagy L.G."/>
            <person name="Martin F."/>
            <person name="Kauserud H."/>
        </authorList>
    </citation>
    <scope>NUCLEOTIDE SEQUENCE</scope>
    <source>
        <strain evidence="2">CBHHK188m</strain>
    </source>
</reference>
<sequence length="126" mass="14252">TPHNRLLATNEPPQAAEIPLVESVVSKTAVRLAFLDAEMARLRDRLNQLDEERTELSDYHARNTGILSPLRRVPPEVLDEIFSWSLPSVTEALDRGFNTNNSPWVLSHISSRWRAIALSIPSLWSL</sequence>
<feature type="coiled-coil region" evidence="1">
    <location>
        <begin position="32"/>
        <end position="59"/>
    </location>
</feature>
<gene>
    <name evidence="2" type="ORF">DFH07DRAFT_713672</name>
</gene>
<dbReference type="EMBL" id="JARJLG010000006">
    <property type="protein sequence ID" value="KAJ7780076.1"/>
    <property type="molecule type" value="Genomic_DNA"/>
</dbReference>
<dbReference type="AlphaFoldDB" id="A0AAD7NY63"/>
<feature type="non-terminal residue" evidence="2">
    <location>
        <position position="1"/>
    </location>
</feature>
<keyword evidence="1" id="KW-0175">Coiled coil</keyword>
<evidence type="ECO:0000256" key="1">
    <source>
        <dbReference type="SAM" id="Coils"/>
    </source>
</evidence>